<feature type="signal peptide" evidence="8">
    <location>
        <begin position="1"/>
        <end position="21"/>
    </location>
</feature>
<organism evidence="11 12">
    <name type="scientific">Pseudomonas citronellolis</name>
    <dbReference type="NCBI Taxonomy" id="53408"/>
    <lineage>
        <taxon>Bacteria</taxon>
        <taxon>Pseudomonadati</taxon>
        <taxon>Pseudomonadota</taxon>
        <taxon>Gammaproteobacteria</taxon>
        <taxon>Pseudomonadales</taxon>
        <taxon>Pseudomonadaceae</taxon>
        <taxon>Pseudomonas</taxon>
    </lineage>
</organism>
<dbReference type="InterPro" id="IPR010131">
    <property type="entry name" value="MdtP/NodT-like"/>
</dbReference>
<evidence type="ECO:0000256" key="4">
    <source>
        <dbReference type="ARBA" id="ARBA00023136"/>
    </source>
</evidence>
<dbReference type="PANTHER" id="PTHR30203:SF25">
    <property type="entry name" value="OUTER MEMBRANE PROTEIN-RELATED"/>
    <property type="match status" value="1"/>
</dbReference>
<dbReference type="GO" id="GO:0009279">
    <property type="term" value="C:cell outer membrane"/>
    <property type="evidence" value="ECO:0007669"/>
    <property type="project" value="UniProtKB-SubCell"/>
</dbReference>
<dbReference type="Gene3D" id="1.20.1600.10">
    <property type="entry name" value="Outer membrane efflux proteins (OEP)"/>
    <property type="match status" value="1"/>
</dbReference>
<comment type="subcellular location">
    <subcellularLocation>
        <location evidence="8">Cell outer membrane</location>
        <topology evidence="8">Lipid-anchor</topology>
    </subcellularLocation>
</comment>
<evidence type="ECO:0000256" key="5">
    <source>
        <dbReference type="ARBA" id="ARBA00023139"/>
    </source>
</evidence>
<evidence type="ECO:0000256" key="7">
    <source>
        <dbReference type="ARBA" id="ARBA00023288"/>
    </source>
</evidence>
<evidence type="ECO:0000313" key="11">
    <source>
        <dbReference type="EMBL" id="ANI14212.1"/>
    </source>
</evidence>
<keyword evidence="6" id="KW-0998">Cell outer membrane</keyword>
<evidence type="ECO:0000256" key="3">
    <source>
        <dbReference type="ARBA" id="ARBA00022692"/>
    </source>
</evidence>
<keyword evidence="9" id="KW-0175">Coiled coil</keyword>
<keyword evidence="3 8" id="KW-0812">Transmembrane</keyword>
<feature type="coiled-coil region" evidence="9">
    <location>
        <begin position="172"/>
        <end position="262"/>
    </location>
</feature>
<dbReference type="PANTHER" id="PTHR30203">
    <property type="entry name" value="OUTER MEMBRANE CATION EFFLUX PROTEIN"/>
    <property type="match status" value="1"/>
</dbReference>
<dbReference type="Pfam" id="PF02321">
    <property type="entry name" value="OEP"/>
    <property type="match status" value="2"/>
</dbReference>
<gene>
    <name evidence="11" type="ORF">A9C11_09560</name>
</gene>
<dbReference type="Gene3D" id="2.20.200.10">
    <property type="entry name" value="Outer membrane efflux proteins (OEP)"/>
    <property type="match status" value="1"/>
</dbReference>
<sequence>MPSSPNPYFLLPLLLALGACAVGPDYQAPQPQAPADWRAAHAGDAALLSAGQGGQAIPAQWWTQFADPALDYLQRRATAASPDLQSAALRFAQARMQRQMVAAQRGVNVDGKADVQRQRQSERGASARMISSLAPGDSDELAKTLAQPFTLYEAGFDASWEIDFWGRVRRSIEAADARVEQQRALLEQARLLVASEVARGYFELRRVQQQIAVTREDLRATEESLELVQARADGGLVDDFDLVRQRSQLEELRSRLPQLQAAEGQAINQLGVLVGAQPGELQAQLKTPPAQSAVLPDLSPGLPSDVARRRPDIRAAEAQLHAATANIGVAVAELYPSIRLGASFGYSSFESGDLSDWGSRQWAVGPSLSVPIFDNGRRRSQVTLRKLEQQEAAVNYQQTVLKAWQEVDDALSGYGAERQRNAQLQARLNSAGQAYDMAKARYAGGMTDFLVELDAQRNYLQARRDLVDSDGQLRLDLVALYKALGGGAPLQGGDSVNEPLPPGQQ</sequence>
<proteinExistence type="inferred from homology"/>
<feature type="region of interest" description="Disordered" evidence="10">
    <location>
        <begin position="111"/>
        <end position="132"/>
    </location>
</feature>
<evidence type="ECO:0000256" key="8">
    <source>
        <dbReference type="RuleBase" id="RU362097"/>
    </source>
</evidence>
<reference evidence="11 12" key="1">
    <citation type="submission" date="2016-05" db="EMBL/GenBank/DDBJ databases">
        <title>Genome Sequence of Pseudomonas citronellolis Strain SJTE-3, an Estrogens and Persistent Organic Pollutants degradation strain.</title>
        <authorList>
            <person name="Liang R."/>
        </authorList>
    </citation>
    <scope>NUCLEOTIDE SEQUENCE [LARGE SCALE GENOMIC DNA]</scope>
    <source>
        <strain evidence="11 12">SJTE-3</strain>
    </source>
</reference>
<dbReference type="GO" id="GO:0015562">
    <property type="term" value="F:efflux transmembrane transporter activity"/>
    <property type="evidence" value="ECO:0007669"/>
    <property type="project" value="InterPro"/>
</dbReference>
<feature type="chain" id="PRO_5008445753" evidence="8">
    <location>
        <begin position="22"/>
        <end position="505"/>
    </location>
</feature>
<evidence type="ECO:0000256" key="1">
    <source>
        <dbReference type="ARBA" id="ARBA00007613"/>
    </source>
</evidence>
<accession>A0A1A9K9J9</accession>
<dbReference type="Proteomes" id="UP000077748">
    <property type="component" value="Chromosome"/>
</dbReference>
<comment type="similarity">
    <text evidence="1 8">Belongs to the outer membrane factor (OMF) (TC 1.B.17) family.</text>
</comment>
<dbReference type="EMBL" id="CP015878">
    <property type="protein sequence ID" value="ANI14212.1"/>
    <property type="molecule type" value="Genomic_DNA"/>
</dbReference>
<evidence type="ECO:0000256" key="2">
    <source>
        <dbReference type="ARBA" id="ARBA00022452"/>
    </source>
</evidence>
<evidence type="ECO:0000256" key="6">
    <source>
        <dbReference type="ARBA" id="ARBA00023237"/>
    </source>
</evidence>
<feature type="compositionally biased region" description="Basic and acidic residues" evidence="10">
    <location>
        <begin position="111"/>
        <end position="122"/>
    </location>
</feature>
<evidence type="ECO:0000256" key="10">
    <source>
        <dbReference type="SAM" id="MobiDB-lite"/>
    </source>
</evidence>
<protein>
    <submittedName>
        <fullName evidence="11">RND transporter</fullName>
    </submittedName>
</protein>
<keyword evidence="5 8" id="KW-0564">Palmitate</keyword>
<keyword evidence="2 8" id="KW-1134">Transmembrane beta strand</keyword>
<evidence type="ECO:0000256" key="9">
    <source>
        <dbReference type="SAM" id="Coils"/>
    </source>
</evidence>
<keyword evidence="7 8" id="KW-0449">Lipoprotein</keyword>
<keyword evidence="8" id="KW-0732">Signal</keyword>
<dbReference type="AlphaFoldDB" id="A0A1A9K9J9"/>
<evidence type="ECO:0000313" key="12">
    <source>
        <dbReference type="Proteomes" id="UP000077748"/>
    </source>
</evidence>
<dbReference type="InterPro" id="IPR003423">
    <property type="entry name" value="OMP_efflux"/>
</dbReference>
<dbReference type="SUPFAM" id="SSF56954">
    <property type="entry name" value="Outer membrane efflux proteins (OEP)"/>
    <property type="match status" value="1"/>
</dbReference>
<name>A0A1A9K9J9_9PSED</name>
<keyword evidence="4 8" id="KW-0472">Membrane</keyword>
<dbReference type="RefSeq" id="WP_064582521.1">
    <property type="nucleotide sequence ID" value="NZ_CP015878.1"/>
</dbReference>
<dbReference type="NCBIfam" id="TIGR01845">
    <property type="entry name" value="outer_NodT"/>
    <property type="match status" value="1"/>
</dbReference>